<keyword evidence="4 10" id="KW-0256">Endoplasmic reticulum</keyword>
<evidence type="ECO:0000256" key="1">
    <source>
        <dbReference type="ARBA" id="ARBA00004648"/>
    </source>
</evidence>
<reference evidence="12" key="1">
    <citation type="submission" date="2022-11" db="UniProtKB">
        <authorList>
            <consortium name="WormBaseParasite"/>
        </authorList>
    </citation>
    <scope>IDENTIFICATION</scope>
</reference>
<evidence type="ECO:0000313" key="12">
    <source>
        <dbReference type="WBParaSite" id="PSAMB.scaffold2size251193.g764.t1"/>
    </source>
</evidence>
<evidence type="ECO:0000256" key="7">
    <source>
        <dbReference type="ARBA" id="ARBA00023136"/>
    </source>
</evidence>
<dbReference type="PANTHER" id="PTHR12804">
    <property type="entry name" value="MICROSOMAL SIGNAL PEPTIDASE 23 KD SUBUNIT SPC22/23"/>
    <property type="match status" value="1"/>
</dbReference>
<keyword evidence="3" id="KW-0812">Transmembrane</keyword>
<accession>A0A914W4G9</accession>
<dbReference type="GO" id="GO:0005787">
    <property type="term" value="C:signal peptidase complex"/>
    <property type="evidence" value="ECO:0007669"/>
    <property type="project" value="UniProtKB-UniRule"/>
</dbReference>
<organism evidence="11 12">
    <name type="scientific">Plectus sambesii</name>
    <dbReference type="NCBI Taxonomy" id="2011161"/>
    <lineage>
        <taxon>Eukaryota</taxon>
        <taxon>Metazoa</taxon>
        <taxon>Ecdysozoa</taxon>
        <taxon>Nematoda</taxon>
        <taxon>Chromadorea</taxon>
        <taxon>Plectida</taxon>
        <taxon>Plectina</taxon>
        <taxon>Plectoidea</taxon>
        <taxon>Plectidae</taxon>
        <taxon>Plectus</taxon>
    </lineage>
</organism>
<dbReference type="GO" id="GO:0006465">
    <property type="term" value="P:signal peptide processing"/>
    <property type="evidence" value="ECO:0007669"/>
    <property type="project" value="UniProtKB-UniRule"/>
</dbReference>
<dbReference type="Pfam" id="PF04573">
    <property type="entry name" value="SPC22"/>
    <property type="match status" value="1"/>
</dbReference>
<evidence type="ECO:0000256" key="6">
    <source>
        <dbReference type="ARBA" id="ARBA00022989"/>
    </source>
</evidence>
<evidence type="ECO:0000313" key="11">
    <source>
        <dbReference type="Proteomes" id="UP000887566"/>
    </source>
</evidence>
<evidence type="ECO:0000256" key="8">
    <source>
        <dbReference type="ARBA" id="ARBA00029556"/>
    </source>
</evidence>
<dbReference type="InterPro" id="IPR007653">
    <property type="entry name" value="SPC3"/>
</dbReference>
<dbReference type="Proteomes" id="UP000887566">
    <property type="component" value="Unplaced"/>
</dbReference>
<evidence type="ECO:0000256" key="3">
    <source>
        <dbReference type="ARBA" id="ARBA00022692"/>
    </source>
</evidence>
<keyword evidence="7 10" id="KW-0472">Membrane</keyword>
<sequence length="179" mass="19860">MHSIWTRANAVFAFTLSVLAAMTFAAFLTTAFNDNIAPVVIKSSNAQVKNVPNYSANRAKNDLASLNFDIQVDVSPVFNWNVKQLFLYLVAEYSTPLNPLNQVVLWDKIILRGDSPVVDVSSANPKYYFWDDGNGLLGNDNVTLVLRWNVIPNAGYLPLVQASGSHTVRFPSNYITGKF</sequence>
<evidence type="ECO:0000256" key="10">
    <source>
        <dbReference type="PIRNR" id="PIRNR016089"/>
    </source>
</evidence>
<proteinExistence type="inferred from homology"/>
<dbReference type="PIRSF" id="PIRSF016089">
    <property type="entry name" value="SPC22"/>
    <property type="match status" value="1"/>
</dbReference>
<dbReference type="GO" id="GO:0045047">
    <property type="term" value="P:protein targeting to ER"/>
    <property type="evidence" value="ECO:0007669"/>
    <property type="project" value="TreeGrafter"/>
</dbReference>
<name>A0A914W4G9_9BILA</name>
<comment type="function">
    <text evidence="9">Essential component of the signal peptidase complex (SPC) which catalyzes the cleavage of N-terminal signal sequences from nascent proteins as they are translocated into the lumen of the endoplasmic reticulum. Essential for the SPC catalytic activity, possibly by stabilizing and positioning the active center of the complex close to the lumenal surface.</text>
</comment>
<keyword evidence="6" id="KW-1133">Transmembrane helix</keyword>
<keyword evidence="11" id="KW-1185">Reference proteome</keyword>
<dbReference type="AlphaFoldDB" id="A0A914W4G9"/>
<evidence type="ECO:0000256" key="9">
    <source>
        <dbReference type="ARBA" id="ARBA00046080"/>
    </source>
</evidence>
<comment type="similarity">
    <text evidence="2 10">Belongs to the SPCS3 family.</text>
</comment>
<keyword evidence="5" id="KW-0735">Signal-anchor</keyword>
<comment type="subcellular location">
    <subcellularLocation>
        <location evidence="1">Endoplasmic reticulum membrane</location>
        <topology evidence="1">Single-pass type II membrane protein</topology>
    </subcellularLocation>
</comment>
<dbReference type="PANTHER" id="PTHR12804:SF0">
    <property type="entry name" value="SIGNAL PEPTIDASE COMPLEX SUBUNIT 3"/>
    <property type="match status" value="1"/>
</dbReference>
<evidence type="ECO:0000256" key="5">
    <source>
        <dbReference type="ARBA" id="ARBA00022968"/>
    </source>
</evidence>
<dbReference type="WBParaSite" id="PSAMB.scaffold2size251193.g764.t1">
    <property type="protein sequence ID" value="PSAMB.scaffold2size251193.g764.t1"/>
    <property type="gene ID" value="PSAMB.scaffold2size251193.g764"/>
</dbReference>
<evidence type="ECO:0000256" key="4">
    <source>
        <dbReference type="ARBA" id="ARBA00022824"/>
    </source>
</evidence>
<protein>
    <recommendedName>
        <fullName evidence="8 10">Signal peptidase complex subunit 3</fullName>
    </recommendedName>
</protein>
<evidence type="ECO:0000256" key="2">
    <source>
        <dbReference type="ARBA" id="ARBA00009289"/>
    </source>
</evidence>